<dbReference type="Pfam" id="PF12776">
    <property type="entry name" value="Myb_DNA-bind_3"/>
    <property type="match status" value="1"/>
</dbReference>
<keyword evidence="5" id="KW-1185">Reference proteome</keyword>
<feature type="compositionally biased region" description="Basic residues" evidence="1">
    <location>
        <begin position="47"/>
        <end position="66"/>
    </location>
</feature>
<feature type="region of interest" description="Disordered" evidence="1">
    <location>
        <begin position="1"/>
        <end position="84"/>
    </location>
</feature>
<dbReference type="PANTHER" id="PTHR47584:SF14">
    <property type="entry name" value="L10-INTERACTING MYB DOMAIN-CONTAINING PROTEIN-LIKE"/>
    <property type="match status" value="1"/>
</dbReference>
<feature type="domain" description="Myb/SANT-like" evidence="2">
    <location>
        <begin position="144"/>
        <end position="208"/>
    </location>
</feature>
<feature type="compositionally biased region" description="Basic and acidic residues" evidence="1">
    <location>
        <begin position="386"/>
        <end position="395"/>
    </location>
</feature>
<protein>
    <recommendedName>
        <fullName evidence="2">Myb/SANT-like domain-containing protein</fullName>
    </recommendedName>
</protein>
<feature type="region of interest" description="Disordered" evidence="1">
    <location>
        <begin position="378"/>
        <end position="401"/>
    </location>
</feature>
<reference evidence="3" key="1">
    <citation type="submission" date="2023-07" db="EMBL/GenBank/DDBJ databases">
        <title>draft genome sequence of fig (Ficus carica).</title>
        <authorList>
            <person name="Takahashi T."/>
            <person name="Nishimura K."/>
        </authorList>
    </citation>
    <scope>NUCLEOTIDE SEQUENCE</scope>
</reference>
<evidence type="ECO:0000313" key="5">
    <source>
        <dbReference type="Proteomes" id="UP001187192"/>
    </source>
</evidence>
<evidence type="ECO:0000313" key="3">
    <source>
        <dbReference type="EMBL" id="GMN34355.1"/>
    </source>
</evidence>
<feature type="compositionally biased region" description="Polar residues" evidence="1">
    <location>
        <begin position="22"/>
        <end position="42"/>
    </location>
</feature>
<sequence>MDERLSDQIPRAHRSPPPESQPTPRRNSDQSNEGPRRSNWSASRILYRPRHMRRRLRSATQRRTKGKITDFSRSRKASVRPIASCPVPPASTVYSSSGSNSINLEMPRKTSGETFVWNPVKERRLLEKLDDFYAANPGKQPAMQIYELWAGEFNSEFGGVPAHGTTLYQKKERMRKIYRGWKSLKTNTGLGYDSATDRVVCSDDAWQSFIRDNPLCKHLRHEGLRHKELQFNVFEKMHAAGAYAYGSVTMGDASNPSVDYEFNFANSETHPCLEEDLTPPAGRRPGDRRQGSDVASTSRRSGSLGKRKQREATNAMAYEAMEEVRDYFRGIAQTGDGSEQSVQNDGLVQCMNIMKAMGYSIHEQTLMWNCRPSLVEPGKNNMNDRGSAHHRDNVNNRRGRHCQRNDRGMAAMSVFAYRTWRNSMHTDPVPMHNSVLTGQMRVHEILNGHPRVIQGATIQQAAYLFQHSKETTSRWFNAVLFAICALKDEFIRSPDYTAVQPLIQEHGYKYRPWFDVNYEDDDEASGTRPSTGPQHHDTRMDAMNTLRDMMADDMWERFRSDPWYRTT</sequence>
<accession>A0AA87ZJY2</accession>
<dbReference type="AlphaFoldDB" id="A0AA87ZJY2"/>
<evidence type="ECO:0000256" key="1">
    <source>
        <dbReference type="SAM" id="MobiDB-lite"/>
    </source>
</evidence>
<evidence type="ECO:0000313" key="4">
    <source>
        <dbReference type="EMBL" id="GMN34366.1"/>
    </source>
</evidence>
<dbReference type="EMBL" id="BTGU01004958">
    <property type="protein sequence ID" value="GMN34366.1"/>
    <property type="molecule type" value="Genomic_DNA"/>
</dbReference>
<dbReference type="Proteomes" id="UP001187192">
    <property type="component" value="Unassembled WGS sequence"/>
</dbReference>
<comment type="caution">
    <text evidence="3">The sequence shown here is derived from an EMBL/GenBank/DDBJ whole genome shotgun (WGS) entry which is preliminary data.</text>
</comment>
<organism evidence="3 5">
    <name type="scientific">Ficus carica</name>
    <name type="common">Common fig</name>
    <dbReference type="NCBI Taxonomy" id="3494"/>
    <lineage>
        <taxon>Eukaryota</taxon>
        <taxon>Viridiplantae</taxon>
        <taxon>Streptophyta</taxon>
        <taxon>Embryophyta</taxon>
        <taxon>Tracheophyta</taxon>
        <taxon>Spermatophyta</taxon>
        <taxon>Magnoliopsida</taxon>
        <taxon>eudicotyledons</taxon>
        <taxon>Gunneridae</taxon>
        <taxon>Pentapetalae</taxon>
        <taxon>rosids</taxon>
        <taxon>fabids</taxon>
        <taxon>Rosales</taxon>
        <taxon>Moraceae</taxon>
        <taxon>Ficeae</taxon>
        <taxon>Ficus</taxon>
    </lineage>
</organism>
<evidence type="ECO:0000259" key="2">
    <source>
        <dbReference type="Pfam" id="PF12776"/>
    </source>
</evidence>
<name>A0AA87ZJY2_FICCA</name>
<dbReference type="InterPro" id="IPR024752">
    <property type="entry name" value="Myb/SANT-like_dom"/>
</dbReference>
<dbReference type="EMBL" id="BTGU01004957">
    <property type="protein sequence ID" value="GMN34355.1"/>
    <property type="molecule type" value="Genomic_DNA"/>
</dbReference>
<dbReference type="PANTHER" id="PTHR47584">
    <property type="match status" value="1"/>
</dbReference>
<dbReference type="InterPro" id="IPR045026">
    <property type="entry name" value="LIMYB"/>
</dbReference>
<proteinExistence type="predicted"/>
<gene>
    <name evidence="3" type="ORF">TIFTF001_046802</name>
    <name evidence="4" type="ORF">TIFTF001_046803</name>
</gene>
<feature type="region of interest" description="Disordered" evidence="1">
    <location>
        <begin position="271"/>
        <end position="312"/>
    </location>
</feature>